<dbReference type="AlphaFoldDB" id="A0AAW0I8E9"/>
<comment type="caution">
    <text evidence="2">The sequence shown here is derived from an EMBL/GenBank/DDBJ whole genome shotgun (WGS) entry which is preliminary data.</text>
</comment>
<feature type="region of interest" description="Disordered" evidence="1">
    <location>
        <begin position="1"/>
        <end position="52"/>
    </location>
</feature>
<gene>
    <name evidence="2" type="ORF">U0070_027466</name>
</gene>
<reference evidence="2 3" key="1">
    <citation type="journal article" date="2023" name="bioRxiv">
        <title>Conserved and derived expression patterns and positive selection on dental genes reveal complex evolutionary context of ever-growing rodent molars.</title>
        <authorList>
            <person name="Calamari Z.T."/>
            <person name="Song A."/>
            <person name="Cohen E."/>
            <person name="Akter M."/>
            <person name="Roy R.D."/>
            <person name="Hallikas O."/>
            <person name="Christensen M.M."/>
            <person name="Li P."/>
            <person name="Marangoni P."/>
            <person name="Jernvall J."/>
            <person name="Klein O.D."/>
        </authorList>
    </citation>
    <scope>NUCLEOTIDE SEQUENCE [LARGE SCALE GENOMIC DNA]</scope>
    <source>
        <strain evidence="2">V071</strain>
    </source>
</reference>
<organism evidence="2 3">
    <name type="scientific">Myodes glareolus</name>
    <name type="common">Bank vole</name>
    <name type="synonym">Clethrionomys glareolus</name>
    <dbReference type="NCBI Taxonomy" id="447135"/>
    <lineage>
        <taxon>Eukaryota</taxon>
        <taxon>Metazoa</taxon>
        <taxon>Chordata</taxon>
        <taxon>Craniata</taxon>
        <taxon>Vertebrata</taxon>
        <taxon>Euteleostomi</taxon>
        <taxon>Mammalia</taxon>
        <taxon>Eutheria</taxon>
        <taxon>Euarchontoglires</taxon>
        <taxon>Glires</taxon>
        <taxon>Rodentia</taxon>
        <taxon>Myomorpha</taxon>
        <taxon>Muroidea</taxon>
        <taxon>Cricetidae</taxon>
        <taxon>Arvicolinae</taxon>
        <taxon>Myodes</taxon>
    </lineage>
</organism>
<keyword evidence="3" id="KW-1185">Reference proteome</keyword>
<protein>
    <recommendedName>
        <fullName evidence="4">Deleted in azoospermia-associated protein 2</fullName>
    </recommendedName>
</protein>
<dbReference type="Proteomes" id="UP001488838">
    <property type="component" value="Unassembled WGS sequence"/>
</dbReference>
<evidence type="ECO:0000313" key="2">
    <source>
        <dbReference type="EMBL" id="KAK7810738.1"/>
    </source>
</evidence>
<proteinExistence type="predicted"/>
<evidence type="ECO:0008006" key="4">
    <source>
        <dbReference type="Google" id="ProtNLM"/>
    </source>
</evidence>
<evidence type="ECO:0000256" key="1">
    <source>
        <dbReference type="SAM" id="MobiDB-lite"/>
    </source>
</evidence>
<sequence>MADPKYADLPGIVSTGPGPAPQTAPPISQGPPRETNPRPLPLAAPSPPQGFSPLALRRLQHLLDCRPDWAGPLDSASGPFLAVAGFSAQKSPPGAYHLCPSDCIIHVNTALVAPNFPIAYPRILTPAVLTRPLDDGLHLAREEVTVAETLCQ</sequence>
<name>A0AAW0I8E9_MYOGA</name>
<feature type="compositionally biased region" description="Pro residues" evidence="1">
    <location>
        <begin position="38"/>
        <end position="50"/>
    </location>
</feature>
<evidence type="ECO:0000313" key="3">
    <source>
        <dbReference type="Proteomes" id="UP001488838"/>
    </source>
</evidence>
<dbReference type="EMBL" id="JBBHLL010000188">
    <property type="protein sequence ID" value="KAK7810738.1"/>
    <property type="molecule type" value="Genomic_DNA"/>
</dbReference>
<accession>A0AAW0I8E9</accession>